<dbReference type="RefSeq" id="WP_197318321.1">
    <property type="nucleotide sequence ID" value="NZ_JADZSC010000004.1"/>
</dbReference>
<dbReference type="Gene3D" id="3.50.50.60">
    <property type="entry name" value="FAD/NAD(P)-binding domain"/>
    <property type="match status" value="1"/>
</dbReference>
<dbReference type="PROSITE" id="PS51257">
    <property type="entry name" value="PROKAR_LIPOPROTEIN"/>
    <property type="match status" value="1"/>
</dbReference>
<evidence type="ECO:0000313" key="2">
    <source>
        <dbReference type="Proteomes" id="UP000614490"/>
    </source>
</evidence>
<dbReference type="PRINTS" id="PR00411">
    <property type="entry name" value="PNDRDTASEI"/>
</dbReference>
<accession>A0A931MW21</accession>
<dbReference type="InterPro" id="IPR036188">
    <property type="entry name" value="FAD/NAD-bd_sf"/>
</dbReference>
<name>A0A931MW21_9BACI</name>
<reference evidence="1 2" key="1">
    <citation type="journal article" date="2005" name="Int. J. Syst. Evol. Microbiol.">
        <title>Halobacillus yeomjeoni sp. nov., isolated from a marine solar saltern in Korea.</title>
        <authorList>
            <person name="Yoon J.H."/>
            <person name="Kang S.J."/>
            <person name="Lee C.H."/>
            <person name="Oh H.W."/>
            <person name="Oh T.K."/>
        </authorList>
    </citation>
    <scope>NUCLEOTIDE SEQUENCE [LARGE SCALE GENOMIC DNA]</scope>
    <source>
        <strain evidence="1 2">KCTC 3957</strain>
    </source>
</reference>
<organism evidence="1 2">
    <name type="scientific">Halobacillus yeomjeoni</name>
    <dbReference type="NCBI Taxonomy" id="311194"/>
    <lineage>
        <taxon>Bacteria</taxon>
        <taxon>Bacillati</taxon>
        <taxon>Bacillota</taxon>
        <taxon>Bacilli</taxon>
        <taxon>Bacillales</taxon>
        <taxon>Bacillaceae</taxon>
        <taxon>Halobacillus</taxon>
    </lineage>
</organism>
<proteinExistence type="predicted"/>
<dbReference type="Pfam" id="PF13450">
    <property type="entry name" value="NAD_binding_8"/>
    <property type="match status" value="1"/>
</dbReference>
<dbReference type="AlphaFoldDB" id="A0A931MW21"/>
<keyword evidence="2" id="KW-1185">Reference proteome</keyword>
<protein>
    <submittedName>
        <fullName evidence="1">NAD(P)-binding protein</fullName>
    </submittedName>
</protein>
<gene>
    <name evidence="1" type="ORF">H0267_15865</name>
</gene>
<dbReference type="SUPFAM" id="SSF51905">
    <property type="entry name" value="FAD/NAD(P)-binding domain"/>
    <property type="match status" value="1"/>
</dbReference>
<dbReference type="EMBL" id="JADZSC010000004">
    <property type="protein sequence ID" value="MBH0231688.1"/>
    <property type="molecule type" value="Genomic_DNA"/>
</dbReference>
<evidence type="ECO:0000313" key="1">
    <source>
        <dbReference type="EMBL" id="MBH0231688.1"/>
    </source>
</evidence>
<sequence length="362" mass="41349">MKIAIIGAGLSGLACAVTLEKYGYTADIFEKRGMAGDRMVFAEGISPLFHTPIKDYIRYLSETYQIDLKPTSNIIRTYIHSKNETASLEGNLGFINLRGKHPQSYDQQLAELVSSPIHYNHEAKYEEITKEYSHVVLATGDPSDTLKIQPYEVAYEASFKGAIVEGDFKRNEIHTWFNEDFSPKGMAYLLPHSESEATLILVYPQYPENMMYDKEQLWNDCFSFVKNTLNQELVMQSEYSLQDFKVGKSAYPRIGNTFFTGNCLGCISPFIGFGEFTALLTGIYAAEDICGVQSYEKQTKTIYQKYHDSLTLRRAIERLDNEQLDRIVKSLHIELLGKALTSSHLEPLKWLSRLLHPFHREK</sequence>
<dbReference type="Proteomes" id="UP000614490">
    <property type="component" value="Unassembled WGS sequence"/>
</dbReference>
<comment type="caution">
    <text evidence="1">The sequence shown here is derived from an EMBL/GenBank/DDBJ whole genome shotgun (WGS) entry which is preliminary data.</text>
</comment>